<gene>
    <name evidence="2" type="ORF">PIB30_046925</name>
</gene>
<accession>A0ABU6YFE6</accession>
<comment type="caution">
    <text evidence="2">The sequence shown here is derived from an EMBL/GenBank/DDBJ whole genome shotgun (WGS) entry which is preliminary data.</text>
</comment>
<protein>
    <submittedName>
        <fullName evidence="2">Uncharacterized protein</fullName>
    </submittedName>
</protein>
<sequence>MFVRERERSVNRIRRFLTEQRRPVAFAVAKNPHGAEQFQCAVHSPSPSPKNPHGAEPSLRLHIAPSADTGSDPGSLPSSRPSSSPQDLRPISYQKLSLPSSSHNHHPSSSKHAATAESPPPITTGKLSPLKPRTYFFFQPPSIV</sequence>
<name>A0ABU6YFE6_9FABA</name>
<evidence type="ECO:0000313" key="2">
    <source>
        <dbReference type="EMBL" id="MED6208605.1"/>
    </source>
</evidence>
<keyword evidence="3" id="KW-1185">Reference proteome</keyword>
<dbReference type="EMBL" id="JASCZI010241952">
    <property type="protein sequence ID" value="MED6208605.1"/>
    <property type="molecule type" value="Genomic_DNA"/>
</dbReference>
<feature type="region of interest" description="Disordered" evidence="1">
    <location>
        <begin position="37"/>
        <end position="133"/>
    </location>
</feature>
<reference evidence="2 3" key="1">
    <citation type="journal article" date="2023" name="Plants (Basel)">
        <title>Bridging the Gap: Combining Genomics and Transcriptomics Approaches to Understand Stylosanthes scabra, an Orphan Legume from the Brazilian Caatinga.</title>
        <authorList>
            <person name="Ferreira-Neto J.R.C."/>
            <person name="da Silva M.D."/>
            <person name="Binneck E."/>
            <person name="de Melo N.F."/>
            <person name="da Silva R.H."/>
            <person name="de Melo A.L.T.M."/>
            <person name="Pandolfi V."/>
            <person name="Bustamante F.O."/>
            <person name="Brasileiro-Vidal A.C."/>
            <person name="Benko-Iseppon A.M."/>
        </authorList>
    </citation>
    <scope>NUCLEOTIDE SEQUENCE [LARGE SCALE GENOMIC DNA]</scope>
    <source>
        <tissue evidence="2">Leaves</tissue>
    </source>
</reference>
<proteinExistence type="predicted"/>
<dbReference type="Proteomes" id="UP001341840">
    <property type="component" value="Unassembled WGS sequence"/>
</dbReference>
<organism evidence="2 3">
    <name type="scientific">Stylosanthes scabra</name>
    <dbReference type="NCBI Taxonomy" id="79078"/>
    <lineage>
        <taxon>Eukaryota</taxon>
        <taxon>Viridiplantae</taxon>
        <taxon>Streptophyta</taxon>
        <taxon>Embryophyta</taxon>
        <taxon>Tracheophyta</taxon>
        <taxon>Spermatophyta</taxon>
        <taxon>Magnoliopsida</taxon>
        <taxon>eudicotyledons</taxon>
        <taxon>Gunneridae</taxon>
        <taxon>Pentapetalae</taxon>
        <taxon>rosids</taxon>
        <taxon>fabids</taxon>
        <taxon>Fabales</taxon>
        <taxon>Fabaceae</taxon>
        <taxon>Papilionoideae</taxon>
        <taxon>50 kb inversion clade</taxon>
        <taxon>dalbergioids sensu lato</taxon>
        <taxon>Dalbergieae</taxon>
        <taxon>Pterocarpus clade</taxon>
        <taxon>Stylosanthes</taxon>
    </lineage>
</organism>
<evidence type="ECO:0000256" key="1">
    <source>
        <dbReference type="SAM" id="MobiDB-lite"/>
    </source>
</evidence>
<feature type="compositionally biased region" description="Low complexity" evidence="1">
    <location>
        <begin position="70"/>
        <end position="102"/>
    </location>
</feature>
<evidence type="ECO:0000313" key="3">
    <source>
        <dbReference type="Proteomes" id="UP001341840"/>
    </source>
</evidence>